<accession>A0A2X0LPP3</accession>
<organism evidence="2 3">
    <name type="scientific">Microbotryum saponariae</name>
    <dbReference type="NCBI Taxonomy" id="289078"/>
    <lineage>
        <taxon>Eukaryota</taxon>
        <taxon>Fungi</taxon>
        <taxon>Dikarya</taxon>
        <taxon>Basidiomycota</taxon>
        <taxon>Pucciniomycotina</taxon>
        <taxon>Microbotryomycetes</taxon>
        <taxon>Microbotryales</taxon>
        <taxon>Microbotryaceae</taxon>
        <taxon>Microbotryum</taxon>
    </lineage>
</organism>
<evidence type="ECO:0000256" key="1">
    <source>
        <dbReference type="SAM" id="SignalP"/>
    </source>
</evidence>
<keyword evidence="1" id="KW-0732">Signal</keyword>
<dbReference type="STRING" id="289078.A0A2X0LPP3"/>
<name>A0A2X0LPP3_9BASI</name>
<feature type="chain" id="PRO_5030060272" evidence="1">
    <location>
        <begin position="18"/>
        <end position="110"/>
    </location>
</feature>
<sequence length="110" mass="11575">MRTATILFYCWLGGVAAHRVPRGEVVGAVDLQQLIYDRGDVRHDVALPPPILVKGTTSTSASSSLPTITPRALGVHKRQAQTNVSTTAVMNSTTTTMTTTSSVLIPATAA</sequence>
<dbReference type="Proteomes" id="UP000249723">
    <property type="component" value="Unassembled WGS sequence"/>
</dbReference>
<proteinExistence type="predicted"/>
<evidence type="ECO:0000313" key="3">
    <source>
        <dbReference type="Proteomes" id="UP000249723"/>
    </source>
</evidence>
<feature type="signal peptide" evidence="1">
    <location>
        <begin position="1"/>
        <end position="17"/>
    </location>
</feature>
<gene>
    <name evidence="2" type="ORF">BZ3500_MVSOF-1268-A1-R1_CHR7-1G09045</name>
</gene>
<evidence type="ECO:0000313" key="2">
    <source>
        <dbReference type="EMBL" id="SDA02684.1"/>
    </source>
</evidence>
<keyword evidence="3" id="KW-1185">Reference proteome</keyword>
<dbReference type="EMBL" id="FMWP01000127">
    <property type="protein sequence ID" value="SDA02684.1"/>
    <property type="molecule type" value="Genomic_DNA"/>
</dbReference>
<protein>
    <submittedName>
        <fullName evidence="2">BZ3500_MvSof-1268-A1-R1_Chr7-1g09045 protein</fullName>
    </submittedName>
</protein>
<dbReference type="AlphaFoldDB" id="A0A2X0LPP3"/>
<reference evidence="3" key="1">
    <citation type="submission" date="2016-10" db="EMBL/GenBank/DDBJ databases">
        <authorList>
            <person name="Jeantristanb JTB J.-T."/>
            <person name="Ricardo R."/>
        </authorList>
    </citation>
    <scope>NUCLEOTIDE SEQUENCE [LARGE SCALE GENOMIC DNA]</scope>
</reference>